<evidence type="ECO:0000313" key="4">
    <source>
        <dbReference type="WBParaSite" id="GPLIN_001157300"/>
    </source>
</evidence>
<feature type="compositionally biased region" description="Basic and acidic residues" evidence="2">
    <location>
        <begin position="305"/>
        <end position="321"/>
    </location>
</feature>
<feature type="compositionally biased region" description="Basic and acidic residues" evidence="2">
    <location>
        <begin position="756"/>
        <end position="766"/>
    </location>
</feature>
<accession>A0A183CFB8</accession>
<feature type="compositionally biased region" description="Basic and acidic residues" evidence="2">
    <location>
        <begin position="248"/>
        <end position="261"/>
    </location>
</feature>
<evidence type="ECO:0000313" key="3">
    <source>
        <dbReference type="Proteomes" id="UP000050741"/>
    </source>
</evidence>
<feature type="compositionally biased region" description="Basic and acidic residues" evidence="2">
    <location>
        <begin position="169"/>
        <end position="182"/>
    </location>
</feature>
<dbReference type="Proteomes" id="UP000050741">
    <property type="component" value="Unassembled WGS sequence"/>
</dbReference>
<feature type="region of interest" description="Disordered" evidence="2">
    <location>
        <begin position="755"/>
        <end position="775"/>
    </location>
</feature>
<feature type="compositionally biased region" description="Basic residues" evidence="2">
    <location>
        <begin position="614"/>
        <end position="625"/>
    </location>
</feature>
<feature type="compositionally biased region" description="Basic and acidic residues" evidence="2">
    <location>
        <begin position="514"/>
        <end position="550"/>
    </location>
</feature>
<evidence type="ECO:0000256" key="1">
    <source>
        <dbReference type="SAM" id="Coils"/>
    </source>
</evidence>
<organism evidence="3 4">
    <name type="scientific">Globodera pallida</name>
    <name type="common">Potato cyst nematode worm</name>
    <name type="synonym">Heterodera pallida</name>
    <dbReference type="NCBI Taxonomy" id="36090"/>
    <lineage>
        <taxon>Eukaryota</taxon>
        <taxon>Metazoa</taxon>
        <taxon>Ecdysozoa</taxon>
        <taxon>Nematoda</taxon>
        <taxon>Chromadorea</taxon>
        <taxon>Rhabditida</taxon>
        <taxon>Tylenchina</taxon>
        <taxon>Tylenchomorpha</taxon>
        <taxon>Tylenchoidea</taxon>
        <taxon>Heteroderidae</taxon>
        <taxon>Heteroderinae</taxon>
        <taxon>Globodera</taxon>
    </lineage>
</organism>
<feature type="compositionally biased region" description="Basic and acidic residues" evidence="2">
    <location>
        <begin position="489"/>
        <end position="507"/>
    </location>
</feature>
<feature type="region of interest" description="Disordered" evidence="2">
    <location>
        <begin position="489"/>
        <end position="648"/>
    </location>
</feature>
<feature type="coiled-coil region" evidence="1">
    <location>
        <begin position="137"/>
        <end position="164"/>
    </location>
</feature>
<name>A0A183CFB8_GLOPA</name>
<proteinExistence type="predicted"/>
<dbReference type="AlphaFoldDB" id="A0A183CFB8"/>
<feature type="compositionally biased region" description="Basic and acidic residues" evidence="2">
    <location>
        <begin position="268"/>
        <end position="294"/>
    </location>
</feature>
<feature type="region of interest" description="Disordered" evidence="2">
    <location>
        <begin position="397"/>
        <end position="433"/>
    </location>
</feature>
<feature type="region of interest" description="Disordered" evidence="2">
    <location>
        <begin position="165"/>
        <end position="384"/>
    </location>
</feature>
<feature type="compositionally biased region" description="Basic and acidic residues" evidence="2">
    <location>
        <begin position="329"/>
        <end position="345"/>
    </location>
</feature>
<reference evidence="4" key="3">
    <citation type="submission" date="2016-06" db="UniProtKB">
        <authorList>
            <consortium name="WormBaseParasite"/>
        </authorList>
    </citation>
    <scope>IDENTIFICATION</scope>
</reference>
<dbReference type="WBParaSite" id="GPLIN_001157300">
    <property type="protein sequence ID" value="GPLIN_001157300"/>
    <property type="gene ID" value="GPLIN_001157300"/>
</dbReference>
<feature type="compositionally biased region" description="Basic residues" evidence="2">
    <location>
        <begin position="632"/>
        <end position="646"/>
    </location>
</feature>
<feature type="compositionally biased region" description="Acidic residues" evidence="2">
    <location>
        <begin position="295"/>
        <end position="304"/>
    </location>
</feature>
<keyword evidence="1" id="KW-0175">Coiled coil</keyword>
<reference evidence="3" key="1">
    <citation type="submission" date="2013-12" db="EMBL/GenBank/DDBJ databases">
        <authorList>
            <person name="Aslett M."/>
        </authorList>
    </citation>
    <scope>NUCLEOTIDE SEQUENCE [LARGE SCALE GENOMIC DNA]</scope>
    <source>
        <strain evidence="3">Lindley</strain>
    </source>
</reference>
<sequence length="775" mass="89537">MLHEPFSFRLMEINSKCAAVFQSLDLLPAEMEQIFVQFDQFLKEKIYPISKSIDAFLSTVRECAQIARESARSCAIFSQWSREFGDQLQLQPNWELMFYKVQDLQSRFRENGLAKHWLPPSLSPLLQVLIFEHRNRIEEQKRQERAASEALAQATRKIAELEALNGGTKLDDDGKQKPEVPRIELPTLNIIEEKAPTPLQSARSSRVSARRGQRESAAAITDDEDAQNLHETPRNDDTPKTPPSSVGDIERKIAVVKRQIEHDEEEPWGDKAEMDKPWGDKAEMDEPWGDKAEMDEPDKTEEEPWGDKAEQQGKMRSKRDVTNCSQNELNKKQDKLKSDQSELKKNQNVMKQKQDELKKDQNKLKNDQSELKKNQNELKKDQNKLKMNMKLKMKTLDELRHQQRSARSSLSRKIDDEADFSNVPRRNSENFEQNAKNKMAKLNLAKQNGDEARDGGFVTVREAKLTNKPEADDVKEFEWIERMVKRSDGIKLHGVEMKQDEETHQDEGIQPDEVMVKEEVHPEEEVKTKLIHPDETEKETHPEKRNSEERNPEDEKEETHPEKRNPEEGKEETHPEKRNPEEGKEETHPEEGKEETHPEEGKEDSHPDETEKKLIRKKGKKKLIRMKGLQTKQKRMNTRKCRKRKRMNPEGVGAVLEQAGDELESSAILGAVVPELNSGNAHELSQSTILEFWELFRNLANLLEVEVPSRAHVLSRPESAGEREARQRAMASIMDRLKNVLDELRRIGGKKRIKRLAPEKQSKSVEADEIGQSDL</sequence>
<evidence type="ECO:0000256" key="2">
    <source>
        <dbReference type="SAM" id="MobiDB-lite"/>
    </source>
</evidence>
<reference evidence="3" key="2">
    <citation type="submission" date="2014-05" db="EMBL/GenBank/DDBJ databases">
        <title>The genome and life-stage specific transcriptomes of Globodera pallida elucidate key aspects of plant parasitism by a cyst nematode.</title>
        <authorList>
            <person name="Cotton J.A."/>
            <person name="Lilley C.J."/>
            <person name="Jones L.M."/>
            <person name="Kikuchi T."/>
            <person name="Reid A.J."/>
            <person name="Thorpe P."/>
            <person name="Tsai I.J."/>
            <person name="Beasley H."/>
            <person name="Blok V."/>
            <person name="Cock P.J.A."/>
            <person name="Van den Akker S.E."/>
            <person name="Holroyd N."/>
            <person name="Hunt M."/>
            <person name="Mantelin S."/>
            <person name="Naghra H."/>
            <person name="Pain A."/>
            <person name="Palomares-Rius J.E."/>
            <person name="Zarowiecki M."/>
            <person name="Berriman M."/>
            <person name="Jones J.T."/>
            <person name="Urwin P.E."/>
        </authorList>
    </citation>
    <scope>NUCLEOTIDE SEQUENCE [LARGE SCALE GENOMIC DNA]</scope>
    <source>
        <strain evidence="3">Lindley</strain>
    </source>
</reference>
<feature type="compositionally biased region" description="Basic and acidic residues" evidence="2">
    <location>
        <begin position="352"/>
        <end position="384"/>
    </location>
</feature>
<feature type="compositionally biased region" description="Basic and acidic residues" evidence="2">
    <location>
        <begin position="227"/>
        <end position="239"/>
    </location>
</feature>
<feature type="compositionally biased region" description="Basic and acidic residues" evidence="2">
    <location>
        <begin position="557"/>
        <end position="613"/>
    </location>
</feature>
<keyword evidence="3" id="KW-1185">Reference proteome</keyword>
<protein>
    <submittedName>
        <fullName evidence="4">Trichohyalin-like</fullName>
    </submittedName>
</protein>